<dbReference type="InterPro" id="IPR036390">
    <property type="entry name" value="WH_DNA-bd_sf"/>
</dbReference>
<dbReference type="PANTHER" id="PTHR43537:SF24">
    <property type="entry name" value="GLUCONATE OPERON TRANSCRIPTIONAL REPRESSOR"/>
    <property type="match status" value="1"/>
</dbReference>
<dbReference type="Proteomes" id="UP000320443">
    <property type="component" value="Unassembled WGS sequence"/>
</dbReference>
<dbReference type="InterPro" id="IPR000524">
    <property type="entry name" value="Tscrpt_reg_HTH_GntR"/>
</dbReference>
<dbReference type="PROSITE" id="PS50949">
    <property type="entry name" value="HTH_GNTR"/>
    <property type="match status" value="1"/>
</dbReference>
<accession>A0A553G1Q0</accession>
<evidence type="ECO:0000256" key="1">
    <source>
        <dbReference type="ARBA" id="ARBA00023015"/>
    </source>
</evidence>
<keyword evidence="1" id="KW-0805">Transcription regulation</keyword>
<gene>
    <name evidence="5" type="ORF">FNY97_03195</name>
</gene>
<dbReference type="Gene3D" id="1.20.120.530">
    <property type="entry name" value="GntR ligand-binding domain-like"/>
    <property type="match status" value="1"/>
</dbReference>
<keyword evidence="3" id="KW-0804">Transcription</keyword>
<comment type="caution">
    <text evidence="5">The sequence shown here is derived from an EMBL/GenBank/DDBJ whole genome shotgun (WGS) entry which is preliminary data.</text>
</comment>
<dbReference type="Pfam" id="PF00392">
    <property type="entry name" value="GntR"/>
    <property type="match status" value="1"/>
</dbReference>
<keyword evidence="6" id="KW-1185">Reference proteome</keyword>
<dbReference type="InterPro" id="IPR008920">
    <property type="entry name" value="TF_FadR/GntR_C"/>
</dbReference>
<dbReference type="CDD" id="cd07377">
    <property type="entry name" value="WHTH_GntR"/>
    <property type="match status" value="1"/>
</dbReference>
<dbReference type="EMBL" id="VKDK01000003">
    <property type="protein sequence ID" value="TRX63426.1"/>
    <property type="molecule type" value="Genomic_DNA"/>
</dbReference>
<dbReference type="RefSeq" id="WP_070701121.1">
    <property type="nucleotide sequence ID" value="NZ_VKDK01000003.1"/>
</dbReference>
<protein>
    <submittedName>
        <fullName evidence="5">GntR family transcriptional regulator</fullName>
    </submittedName>
</protein>
<evidence type="ECO:0000256" key="3">
    <source>
        <dbReference type="ARBA" id="ARBA00023163"/>
    </source>
</evidence>
<dbReference type="AlphaFoldDB" id="A0A553G1Q0"/>
<sequence>MQQVEKHPSLTEQATAQIRAGILDGSLEVGQVYSAVELGKSLGVSRTPIREALLELERRGLVRIEKNKGARILSTSIDTLIEVFQIRLMIEVPLSRRTAEFATTQELSQVEESFEHFREQAQAGSTEGTLKADRDFHSALLSGASNQKALQILREQRDFVLSTGIGTVPKSRSALDCFHDHDDIMKALRIRDIEGVGIAVGRHISNTAQILIAQESGSLDLASQKRIRQSLEWYIH</sequence>
<dbReference type="InterPro" id="IPR036388">
    <property type="entry name" value="WH-like_DNA-bd_sf"/>
</dbReference>
<dbReference type="GO" id="GO:0003677">
    <property type="term" value="F:DNA binding"/>
    <property type="evidence" value="ECO:0007669"/>
    <property type="project" value="UniProtKB-KW"/>
</dbReference>
<dbReference type="InterPro" id="IPR011711">
    <property type="entry name" value="GntR_C"/>
</dbReference>
<feature type="domain" description="HTH gntR-type" evidence="4">
    <location>
        <begin position="8"/>
        <end position="75"/>
    </location>
</feature>
<reference evidence="5 6" key="1">
    <citation type="submission" date="2019-07" db="EMBL/GenBank/DDBJ databases">
        <title>Draft genome of C. aurimucosum strain 2274.</title>
        <authorList>
            <person name="Pacheco L.G.C."/>
            <person name="Aguiar E.R.G.R."/>
            <person name="Santos C.S."/>
            <person name="Rocha D.J.P.G."/>
            <person name="Sant'Anna L.O."/>
            <person name="Mattos-Guaraldi A.L."/>
            <person name="Santos L.S."/>
        </authorList>
    </citation>
    <scope>NUCLEOTIDE SEQUENCE [LARGE SCALE GENOMIC DNA]</scope>
    <source>
        <strain evidence="5 6">2274</strain>
    </source>
</reference>
<dbReference type="GO" id="GO:0003700">
    <property type="term" value="F:DNA-binding transcription factor activity"/>
    <property type="evidence" value="ECO:0007669"/>
    <property type="project" value="InterPro"/>
</dbReference>
<dbReference type="SMART" id="SM00345">
    <property type="entry name" value="HTH_GNTR"/>
    <property type="match status" value="1"/>
</dbReference>
<dbReference type="Gene3D" id="1.10.10.10">
    <property type="entry name" value="Winged helix-like DNA-binding domain superfamily/Winged helix DNA-binding domain"/>
    <property type="match status" value="1"/>
</dbReference>
<dbReference type="PRINTS" id="PR00035">
    <property type="entry name" value="HTHGNTR"/>
</dbReference>
<evidence type="ECO:0000256" key="2">
    <source>
        <dbReference type="ARBA" id="ARBA00023125"/>
    </source>
</evidence>
<dbReference type="PANTHER" id="PTHR43537">
    <property type="entry name" value="TRANSCRIPTIONAL REGULATOR, GNTR FAMILY"/>
    <property type="match status" value="1"/>
</dbReference>
<evidence type="ECO:0000313" key="6">
    <source>
        <dbReference type="Proteomes" id="UP000320443"/>
    </source>
</evidence>
<evidence type="ECO:0000313" key="5">
    <source>
        <dbReference type="EMBL" id="TRX63426.1"/>
    </source>
</evidence>
<dbReference type="SUPFAM" id="SSF48008">
    <property type="entry name" value="GntR ligand-binding domain-like"/>
    <property type="match status" value="1"/>
</dbReference>
<dbReference type="SMART" id="SM00895">
    <property type="entry name" value="FCD"/>
    <property type="match status" value="1"/>
</dbReference>
<dbReference type="Pfam" id="PF07729">
    <property type="entry name" value="FCD"/>
    <property type="match status" value="1"/>
</dbReference>
<organism evidence="5 6">
    <name type="scientific">Corynebacterium hiratae</name>
    <dbReference type="NCBI Taxonomy" id="3139423"/>
    <lineage>
        <taxon>Bacteria</taxon>
        <taxon>Bacillati</taxon>
        <taxon>Actinomycetota</taxon>
        <taxon>Actinomycetes</taxon>
        <taxon>Mycobacteriales</taxon>
        <taxon>Corynebacteriaceae</taxon>
        <taxon>Corynebacterium</taxon>
    </lineage>
</organism>
<proteinExistence type="predicted"/>
<keyword evidence="2" id="KW-0238">DNA-binding</keyword>
<dbReference type="SUPFAM" id="SSF46785">
    <property type="entry name" value="Winged helix' DNA-binding domain"/>
    <property type="match status" value="1"/>
</dbReference>
<name>A0A553G1Q0_9CORY</name>
<evidence type="ECO:0000259" key="4">
    <source>
        <dbReference type="PROSITE" id="PS50949"/>
    </source>
</evidence>